<gene>
    <name evidence="1" type="ORF">C7B43_02795</name>
</gene>
<accession>A0A2T2X9X4</accession>
<sequence>MAETTTTVFVDRFTHGLIGPDTGFFATVSSGSRIRAITPPGCWGPMITPDFRGGHEVTQPVYVEGAEVGDVLALHIEEVKVLSRAASTGTMRLNERAFEGDAFVAKKCPGCGRPWPKTELAGIGENAIRCKECGAEASPFHFQQGYTVVFDPAGRVAVAVDQDQASLFAKQATLYAALPDHSEQYPVLVFAAHELAGLLVRMRPCIGNIGTIPAKTIPDSHNAGDFGAFLIDAPHPYGLSAQELDAVRTDAHLDCTDVRPGAVLLCPVKVPGGGVYMGDAHSIMGRGEVAVHSIDITADITVRVDLIKELNLPGPILLPRVQDLPPIAQPYTTEERVAFQNLAEKHGLSVETESGPIQFIGTGGDLNAAVNNAVDRAHRVLGISRDEVLNRATVTGEVQITRLPGTVQLSLMLPKTLLESRGLWSMVKEQYAL</sequence>
<organism evidence="1 2">
    <name type="scientific">Sulfobacillus benefaciens</name>
    <dbReference type="NCBI Taxonomy" id="453960"/>
    <lineage>
        <taxon>Bacteria</taxon>
        <taxon>Bacillati</taxon>
        <taxon>Bacillota</taxon>
        <taxon>Clostridia</taxon>
        <taxon>Eubacteriales</taxon>
        <taxon>Clostridiales Family XVII. Incertae Sedis</taxon>
        <taxon>Sulfobacillus</taxon>
    </lineage>
</organism>
<comment type="caution">
    <text evidence="1">The sequence shown here is derived from an EMBL/GenBank/DDBJ whole genome shotgun (WGS) entry which is preliminary data.</text>
</comment>
<dbReference type="Pfam" id="PF03069">
    <property type="entry name" value="FmdA_AmdA"/>
    <property type="match status" value="1"/>
</dbReference>
<dbReference type="AlphaFoldDB" id="A0A2T2X9X4"/>
<evidence type="ECO:0000313" key="2">
    <source>
        <dbReference type="Proteomes" id="UP000242699"/>
    </source>
</evidence>
<dbReference type="PANTHER" id="PTHR31891:SF1">
    <property type="entry name" value="FORMAMIDASE C869.04-RELATED"/>
    <property type="match status" value="1"/>
</dbReference>
<reference evidence="1 2" key="1">
    <citation type="journal article" date="2014" name="BMC Genomics">
        <title>Comparison of environmental and isolate Sulfobacillus genomes reveals diverse carbon, sulfur, nitrogen, and hydrogen metabolisms.</title>
        <authorList>
            <person name="Justice N.B."/>
            <person name="Norman A."/>
            <person name="Brown C.T."/>
            <person name="Singh A."/>
            <person name="Thomas B.C."/>
            <person name="Banfield J.F."/>
        </authorList>
    </citation>
    <scope>NUCLEOTIDE SEQUENCE [LARGE SCALE GENOMIC DNA]</scope>
    <source>
        <strain evidence="1">AMDSBA1</strain>
    </source>
</reference>
<protein>
    <submittedName>
        <fullName evidence="1">Acetamidase</fullName>
    </submittedName>
</protein>
<dbReference type="InterPro" id="IPR004304">
    <property type="entry name" value="FmdA_AmdA"/>
</dbReference>
<dbReference type="PANTHER" id="PTHR31891">
    <property type="entry name" value="FORMAMIDASE C869.04-RELATED"/>
    <property type="match status" value="1"/>
</dbReference>
<dbReference type="Proteomes" id="UP000242699">
    <property type="component" value="Unassembled WGS sequence"/>
</dbReference>
<dbReference type="GO" id="GO:0016811">
    <property type="term" value="F:hydrolase activity, acting on carbon-nitrogen (but not peptide) bonds, in linear amides"/>
    <property type="evidence" value="ECO:0007669"/>
    <property type="project" value="InterPro"/>
</dbReference>
<name>A0A2T2X9X4_9FIRM</name>
<dbReference type="EMBL" id="PXYT01000003">
    <property type="protein sequence ID" value="PSR31313.1"/>
    <property type="molecule type" value="Genomic_DNA"/>
</dbReference>
<dbReference type="SUPFAM" id="SSF141130">
    <property type="entry name" value="Acetamidase/Formamidase-like"/>
    <property type="match status" value="1"/>
</dbReference>
<proteinExistence type="predicted"/>
<dbReference type="Gene3D" id="2.60.120.580">
    <property type="entry name" value="Acetamidase/Formamidase-like domains"/>
    <property type="match status" value="2"/>
</dbReference>
<evidence type="ECO:0000313" key="1">
    <source>
        <dbReference type="EMBL" id="PSR31313.1"/>
    </source>
</evidence>